<accession>G2PER3</accession>
<evidence type="ECO:0000259" key="1">
    <source>
        <dbReference type="Pfam" id="PF13529"/>
    </source>
</evidence>
<dbReference type="HOGENOM" id="CLU_118121_0_0_11"/>
<proteinExistence type="predicted"/>
<name>G2PER3_STRV4</name>
<feature type="domain" description="Peptidase C39-like" evidence="1">
    <location>
        <begin position="18"/>
        <end position="184"/>
    </location>
</feature>
<keyword evidence="3" id="KW-1185">Reference proteome</keyword>
<dbReference type="EMBL" id="CP002994">
    <property type="protein sequence ID" value="AEM83544.1"/>
    <property type="molecule type" value="Genomic_DNA"/>
</dbReference>
<dbReference type="KEGG" id="svl:Strvi_3882"/>
<dbReference type="InterPro" id="IPR039564">
    <property type="entry name" value="Peptidase_C39-like"/>
</dbReference>
<organism evidence="2 3">
    <name type="scientific">Streptomyces violaceusniger (strain Tu 4113)</name>
    <dbReference type="NCBI Taxonomy" id="653045"/>
    <lineage>
        <taxon>Bacteria</taxon>
        <taxon>Bacillati</taxon>
        <taxon>Actinomycetota</taxon>
        <taxon>Actinomycetes</taxon>
        <taxon>Kitasatosporales</taxon>
        <taxon>Streptomycetaceae</taxon>
        <taxon>Streptomyces</taxon>
        <taxon>Streptomyces violaceusniger group</taxon>
    </lineage>
</organism>
<gene>
    <name evidence="2" type="ORF">Strvi_3882</name>
</gene>
<protein>
    <recommendedName>
        <fullName evidence="1">Peptidase C39-like domain-containing protein</fullName>
    </recommendedName>
</protein>
<dbReference type="Proteomes" id="UP000008703">
    <property type="component" value="Chromosome"/>
</dbReference>
<dbReference type="Pfam" id="PF13529">
    <property type="entry name" value="Peptidase_C39_2"/>
    <property type="match status" value="1"/>
</dbReference>
<dbReference type="AlphaFoldDB" id="G2PER3"/>
<dbReference type="RefSeq" id="WP_014057042.1">
    <property type="nucleotide sequence ID" value="NC_015957.1"/>
</dbReference>
<sequence length="220" mass="23969">MSEAPVSLTHPVVSLTHPVPYYAQWESAALVPDIIAGTLSAADDPLWQKSGAASREEYAFWSWRLCGMACLRMALDHWRGTAPPAVTLAEECVEAGAYVRHPDRVDGLSYAPFAAYARRRWGLFAESRPRLPAEELPEHLAAGRLAMLSVHPSLRTLDPRPPHQGGHLVLAVGATPGHLLVHNPSGFPDGSQRFAEVPWADLGRFYAGRGVLLGPGERRS</sequence>
<dbReference type="Gene3D" id="3.90.70.10">
    <property type="entry name" value="Cysteine proteinases"/>
    <property type="match status" value="1"/>
</dbReference>
<evidence type="ECO:0000313" key="2">
    <source>
        <dbReference type="EMBL" id="AEM83544.1"/>
    </source>
</evidence>
<dbReference type="eggNOG" id="COG3271">
    <property type="taxonomic scope" value="Bacteria"/>
</dbReference>
<evidence type="ECO:0000313" key="3">
    <source>
        <dbReference type="Proteomes" id="UP000008703"/>
    </source>
</evidence>
<reference evidence="2" key="1">
    <citation type="submission" date="2011-08" db="EMBL/GenBank/DDBJ databases">
        <title>Complete sequence of chromosome of Streptomyces violaceusniger Tu 4113.</title>
        <authorList>
            <consortium name="US DOE Joint Genome Institute"/>
            <person name="Lucas S."/>
            <person name="Han J."/>
            <person name="Lapidus A."/>
            <person name="Cheng J.-F."/>
            <person name="Goodwin L."/>
            <person name="Pitluck S."/>
            <person name="Peters L."/>
            <person name="Ivanova N."/>
            <person name="Daligault H."/>
            <person name="Detter J.C."/>
            <person name="Han C."/>
            <person name="Tapia R."/>
            <person name="Land M."/>
            <person name="Hauser L."/>
            <person name="Kyrpides N."/>
            <person name="Ivanova N."/>
            <person name="Pagani I."/>
            <person name="Hagen A."/>
            <person name="Katz L."/>
            <person name="Fiedler H.-P."/>
            <person name="Keasling J."/>
            <person name="Fortman J."/>
            <person name="Woyke T."/>
        </authorList>
    </citation>
    <scope>NUCLEOTIDE SEQUENCE [LARGE SCALE GENOMIC DNA]</scope>
    <source>
        <strain evidence="2">Tu 4113</strain>
    </source>
</reference>